<keyword evidence="4" id="KW-1185">Reference proteome</keyword>
<dbReference type="STRING" id="402385.SAMN05421848_1715"/>
<dbReference type="OrthoDB" id="5291571at2"/>
<dbReference type="Proteomes" id="UP000199046">
    <property type="component" value="Unassembled WGS sequence"/>
</dbReference>
<dbReference type="CDD" id="cd03199">
    <property type="entry name" value="GST_C_GRX2"/>
    <property type="match status" value="1"/>
</dbReference>
<dbReference type="GO" id="GO:0005829">
    <property type="term" value="C:cytosol"/>
    <property type="evidence" value="ECO:0007669"/>
    <property type="project" value="InterPro"/>
</dbReference>
<dbReference type="InterPro" id="IPR036282">
    <property type="entry name" value="Glutathione-S-Trfase_C_sf"/>
</dbReference>
<evidence type="ECO:0000313" key="3">
    <source>
        <dbReference type="EMBL" id="SFC51012.1"/>
    </source>
</evidence>
<dbReference type="InterPro" id="IPR004045">
    <property type="entry name" value="Glutathione_S-Trfase_N"/>
</dbReference>
<dbReference type="NCBIfam" id="TIGR02182">
    <property type="entry name" value="GRXB"/>
    <property type="match status" value="1"/>
</dbReference>
<dbReference type="Pfam" id="PF04399">
    <property type="entry name" value="Glutaredoxin2_C"/>
    <property type="match status" value="1"/>
</dbReference>
<feature type="domain" description="Glutaredoxin 2 C-terminal" evidence="1">
    <location>
        <begin position="86"/>
        <end position="215"/>
    </location>
</feature>
<dbReference type="Gene3D" id="1.20.1050.10">
    <property type="match status" value="1"/>
</dbReference>
<dbReference type="SUPFAM" id="SSF47616">
    <property type="entry name" value="GST C-terminal domain-like"/>
    <property type="match status" value="1"/>
</dbReference>
<feature type="domain" description="GST N-terminal" evidence="2">
    <location>
        <begin position="3"/>
        <end position="75"/>
    </location>
</feature>
<dbReference type="Pfam" id="PF13417">
    <property type="entry name" value="GST_N_3"/>
    <property type="match status" value="1"/>
</dbReference>
<dbReference type="SUPFAM" id="SSF52833">
    <property type="entry name" value="Thioredoxin-like"/>
    <property type="match status" value="1"/>
</dbReference>
<reference evidence="4" key="1">
    <citation type="submission" date="2016-10" db="EMBL/GenBank/DDBJ databases">
        <authorList>
            <person name="Varghese N."/>
            <person name="Submissions S."/>
        </authorList>
    </citation>
    <scope>NUCLEOTIDE SEQUENCE [LARGE SCALE GENOMIC DNA]</scope>
    <source>
        <strain evidence="4">DSM 23439</strain>
    </source>
</reference>
<dbReference type="SFLD" id="SFLDG01183">
    <property type="entry name" value="Grx2-like"/>
    <property type="match status" value="1"/>
</dbReference>
<dbReference type="InterPro" id="IPR040079">
    <property type="entry name" value="Glutathione_S-Trfase"/>
</dbReference>
<dbReference type="Gene3D" id="3.40.30.10">
    <property type="entry name" value="Glutaredoxin"/>
    <property type="match status" value="1"/>
</dbReference>
<dbReference type="EMBL" id="FOLY01000003">
    <property type="protein sequence ID" value="SFC51012.1"/>
    <property type="molecule type" value="Genomic_DNA"/>
</dbReference>
<dbReference type="SFLD" id="SFLDS00019">
    <property type="entry name" value="Glutathione_Transferase_(cytos"/>
    <property type="match status" value="1"/>
</dbReference>
<dbReference type="InterPro" id="IPR036249">
    <property type="entry name" value="Thioredoxin-like_sf"/>
</dbReference>
<evidence type="ECO:0000259" key="1">
    <source>
        <dbReference type="Pfam" id="PF04399"/>
    </source>
</evidence>
<sequence length="218" mass="24337">MNLYIYDHCPFCVKARMIFGLRDVPITLQTLLNDDAETPTRLIGEKKVPILEFEDGHTMGESMDIVKGIDSQAEGVKVMDGPRNPEITRWVSAASDTVARLFIPRVPKAPLGEFATVEAAEYFTANKEVAFGSFDTLLEQTPELMVEVERWLNELDALIQSPEAVNEVLSMDDIELFPVLRQLSLVEGVKYPKNVEAYRQAMAQLADVPLHDEIAVAA</sequence>
<dbReference type="RefSeq" id="WP_090132914.1">
    <property type="nucleotide sequence ID" value="NZ_FOLY01000003.1"/>
</dbReference>
<dbReference type="SFLD" id="SFLDG01204">
    <property type="entry name" value="Grx2-like.1"/>
    <property type="match status" value="1"/>
</dbReference>
<dbReference type="AlphaFoldDB" id="A0A1I1JST1"/>
<dbReference type="NCBIfam" id="NF007702">
    <property type="entry name" value="PRK10387.1"/>
    <property type="match status" value="1"/>
</dbReference>
<dbReference type="InterPro" id="IPR007494">
    <property type="entry name" value="Glutaredoxin2_C"/>
</dbReference>
<evidence type="ECO:0000259" key="2">
    <source>
        <dbReference type="Pfam" id="PF13417"/>
    </source>
</evidence>
<dbReference type="InterPro" id="IPR011901">
    <property type="entry name" value="Grx2"/>
</dbReference>
<protein>
    <submittedName>
        <fullName evidence="3">Glutaredoxin 2</fullName>
    </submittedName>
</protein>
<organism evidence="3 4">
    <name type="scientific">Kushneria avicenniae</name>
    <dbReference type="NCBI Taxonomy" id="402385"/>
    <lineage>
        <taxon>Bacteria</taxon>
        <taxon>Pseudomonadati</taxon>
        <taxon>Pseudomonadota</taxon>
        <taxon>Gammaproteobacteria</taxon>
        <taxon>Oceanospirillales</taxon>
        <taxon>Halomonadaceae</taxon>
        <taxon>Kushneria</taxon>
    </lineage>
</organism>
<proteinExistence type="predicted"/>
<accession>A0A1I1JST1</accession>
<evidence type="ECO:0000313" key="4">
    <source>
        <dbReference type="Proteomes" id="UP000199046"/>
    </source>
</evidence>
<gene>
    <name evidence="3" type="ORF">SAMN05421848_1715</name>
</gene>
<name>A0A1I1JST1_9GAMM</name>